<comment type="similarity">
    <text evidence="2">Belongs to the ATPase epsilon chain family.</text>
</comment>
<evidence type="ECO:0000256" key="1">
    <source>
        <dbReference type="ARBA" id="ARBA00004273"/>
    </source>
</evidence>
<keyword evidence="6" id="KW-0999">Mitochondrion inner membrane</keyword>
<keyword evidence="8" id="KW-0406">Ion transport</keyword>
<keyword evidence="11" id="KW-0139">CF(1)</keyword>
<dbReference type="OMA" id="HQTLYSE"/>
<evidence type="ECO:0000256" key="4">
    <source>
        <dbReference type="ARBA" id="ARBA00022448"/>
    </source>
</evidence>
<dbReference type="PANTHER" id="PTHR13822:SF7">
    <property type="entry name" value="ATP SYNTHASE SUBUNIT DELTA, MITOCHONDRIAL"/>
    <property type="match status" value="1"/>
</dbReference>
<evidence type="ECO:0000256" key="13">
    <source>
        <dbReference type="ARBA" id="ARBA00031669"/>
    </source>
</evidence>
<evidence type="ECO:0000313" key="16">
    <source>
        <dbReference type="Proteomes" id="UP000629468"/>
    </source>
</evidence>
<evidence type="ECO:0000256" key="11">
    <source>
        <dbReference type="ARBA" id="ARBA00023196"/>
    </source>
</evidence>
<dbReference type="InterPro" id="IPR001469">
    <property type="entry name" value="ATP_synth_F1_dsu/esu"/>
</dbReference>
<dbReference type="SUPFAM" id="SSF51344">
    <property type="entry name" value="Epsilon subunit of F1F0-ATP synthase N-terminal domain"/>
    <property type="match status" value="1"/>
</dbReference>
<evidence type="ECO:0000256" key="10">
    <source>
        <dbReference type="ARBA" id="ARBA00023136"/>
    </source>
</evidence>
<dbReference type="EMBL" id="JABXXO010000003">
    <property type="protein sequence ID" value="KAF7783027.1"/>
    <property type="molecule type" value="Genomic_DNA"/>
</dbReference>
<dbReference type="Proteomes" id="UP000629468">
    <property type="component" value="Unassembled WGS sequence"/>
</dbReference>
<comment type="caution">
    <text evidence="15">The sequence shown here is derived from an EMBL/GenBank/DDBJ whole genome shotgun (WGS) entry which is preliminary data.</text>
</comment>
<keyword evidence="10" id="KW-0472">Membrane</keyword>
<proteinExistence type="inferred from homology"/>
<keyword evidence="9" id="KW-0496">Mitochondrion</keyword>
<keyword evidence="5" id="KW-0375">Hydrogen ion transport</keyword>
<name>A0A8H7F974_AGABI</name>
<evidence type="ECO:0000313" key="15">
    <source>
        <dbReference type="EMBL" id="KAF7783027.1"/>
    </source>
</evidence>
<reference evidence="15 16" key="1">
    <citation type="journal article" name="Sci. Rep.">
        <title>Telomere-to-telomere assembled and centromere annotated genomes of the two main subspecies of the button mushroom Agaricus bisporus reveal especially polymorphic chromosome ends.</title>
        <authorList>
            <person name="Sonnenberg A.S.M."/>
            <person name="Sedaghat-Telgerd N."/>
            <person name="Lavrijssen B."/>
            <person name="Ohm R.A."/>
            <person name="Hendrickx P.M."/>
            <person name="Scholtmeijer K."/>
            <person name="Baars J.J.P."/>
            <person name="van Peer A."/>
        </authorList>
    </citation>
    <scope>NUCLEOTIDE SEQUENCE [LARGE SCALE GENOMIC DNA]</scope>
    <source>
        <strain evidence="15 16">H119_p4</strain>
    </source>
</reference>
<evidence type="ECO:0000256" key="8">
    <source>
        <dbReference type="ARBA" id="ARBA00023065"/>
    </source>
</evidence>
<dbReference type="FunFam" id="2.60.15.10:FF:000003">
    <property type="entry name" value="ATP synthase subunit delta, mitochondrial"/>
    <property type="match status" value="1"/>
</dbReference>
<dbReference type="HAMAP" id="MF_00530">
    <property type="entry name" value="ATP_synth_epsil_bac"/>
    <property type="match status" value="1"/>
</dbReference>
<dbReference type="PANTHER" id="PTHR13822">
    <property type="entry name" value="ATP SYNTHASE DELTA/EPSILON CHAIN"/>
    <property type="match status" value="1"/>
</dbReference>
<organism evidence="15 16">
    <name type="scientific">Agaricus bisporus var. burnettii</name>
    <dbReference type="NCBI Taxonomy" id="192524"/>
    <lineage>
        <taxon>Eukaryota</taxon>
        <taxon>Fungi</taxon>
        <taxon>Dikarya</taxon>
        <taxon>Basidiomycota</taxon>
        <taxon>Agaricomycotina</taxon>
        <taxon>Agaricomycetes</taxon>
        <taxon>Agaricomycetidae</taxon>
        <taxon>Agaricales</taxon>
        <taxon>Agaricineae</taxon>
        <taxon>Agaricaceae</taxon>
        <taxon>Agaricus</taxon>
    </lineage>
</organism>
<keyword evidence="4" id="KW-0813">Transport</keyword>
<evidence type="ECO:0000256" key="6">
    <source>
        <dbReference type="ARBA" id="ARBA00022792"/>
    </source>
</evidence>
<dbReference type="AlphaFoldDB" id="A0A8H7F974"/>
<evidence type="ECO:0000256" key="5">
    <source>
        <dbReference type="ARBA" id="ARBA00022781"/>
    </source>
</evidence>
<dbReference type="InterPro" id="IPR020546">
    <property type="entry name" value="ATP_synth_F1_dsu/esu_N"/>
</dbReference>
<comment type="subcellular location">
    <subcellularLocation>
        <location evidence="1">Mitochondrion inner membrane</location>
    </subcellularLocation>
</comment>
<evidence type="ECO:0000256" key="7">
    <source>
        <dbReference type="ARBA" id="ARBA00022946"/>
    </source>
</evidence>
<dbReference type="GO" id="GO:0005743">
    <property type="term" value="C:mitochondrial inner membrane"/>
    <property type="evidence" value="ECO:0007669"/>
    <property type="project" value="UniProtKB-SubCell"/>
</dbReference>
<evidence type="ECO:0000256" key="12">
    <source>
        <dbReference type="ARBA" id="ARBA00023310"/>
    </source>
</evidence>
<evidence type="ECO:0000259" key="14">
    <source>
        <dbReference type="Pfam" id="PF02823"/>
    </source>
</evidence>
<feature type="domain" description="ATP synthase F1 complex delta/epsilon subunit N-terminal" evidence="14">
    <location>
        <begin position="32"/>
        <end position="108"/>
    </location>
</feature>
<dbReference type="Gene3D" id="6.10.140.880">
    <property type="match status" value="1"/>
</dbReference>
<dbReference type="GO" id="GO:0046933">
    <property type="term" value="F:proton-transporting ATP synthase activity, rotational mechanism"/>
    <property type="evidence" value="ECO:0007669"/>
    <property type="project" value="InterPro"/>
</dbReference>
<evidence type="ECO:0000256" key="3">
    <source>
        <dbReference type="ARBA" id="ARBA00016960"/>
    </source>
</evidence>
<evidence type="ECO:0000256" key="9">
    <source>
        <dbReference type="ARBA" id="ARBA00023128"/>
    </source>
</evidence>
<protein>
    <recommendedName>
        <fullName evidence="3">ATP synthase subunit delta, mitochondrial</fullName>
    </recommendedName>
    <alternativeName>
        <fullName evidence="13">F-ATPase delta subunit</fullName>
    </alternativeName>
</protein>
<dbReference type="InterPro" id="IPR036771">
    <property type="entry name" value="ATPsynth_dsu/esu_N"/>
</dbReference>
<accession>A0A8H7F974</accession>
<gene>
    <name evidence="15" type="ORF">Agabi119p4_2403</name>
</gene>
<dbReference type="GO" id="GO:0045259">
    <property type="term" value="C:proton-transporting ATP synthase complex"/>
    <property type="evidence" value="ECO:0007669"/>
    <property type="project" value="UniProtKB-KW"/>
</dbReference>
<sequence>MSSLRLLASAARRATTHVAYARRGYAEISDKLKLSLALPHKAIFSSQDVVQVNIPAESGDMGILSSHVPSIEPLRPGVVEVVEDSGSQKWFVSGGFATVHPNNRLTINVVEAAPLEDFSIEAIRANLQEANKVAAGSGSEADKMEAQIEAEVYEALQHALAK</sequence>
<keyword evidence="12" id="KW-0066">ATP synthesis</keyword>
<dbReference type="CDD" id="cd12152">
    <property type="entry name" value="F1-ATPase_delta"/>
    <property type="match status" value="1"/>
</dbReference>
<evidence type="ECO:0000256" key="2">
    <source>
        <dbReference type="ARBA" id="ARBA00005712"/>
    </source>
</evidence>
<keyword evidence="7" id="KW-0809">Transit peptide</keyword>
<dbReference type="Pfam" id="PF02823">
    <property type="entry name" value="ATP-synt_DE_N"/>
    <property type="match status" value="1"/>
</dbReference>
<dbReference type="Gene3D" id="2.60.15.10">
    <property type="entry name" value="F0F1 ATP synthase delta/epsilon subunit, N-terminal"/>
    <property type="match status" value="1"/>
</dbReference>